<dbReference type="Proteomes" id="UP001200145">
    <property type="component" value="Unassembled WGS sequence"/>
</dbReference>
<dbReference type="RefSeq" id="WP_234868707.1">
    <property type="nucleotide sequence ID" value="NZ_JAKEVY010000009.1"/>
</dbReference>
<feature type="transmembrane region" description="Helical" evidence="1">
    <location>
        <begin position="20"/>
        <end position="39"/>
    </location>
</feature>
<sequence>MTKVLNKTNNPSGNSFKYCLRVWLTSMLLSPIIYIIININNLVGRPEMKGFGIVVFWLLCLAFSFVFSILTFFLFYIITIKTAKLHWTDFKRKSVLAITGLFATLLPLAFVFGHDEEYKDTGTLKLIFAYCLTTVLGIYFYNLKSSTPKE</sequence>
<gene>
    <name evidence="2" type="ORF">L0U88_20505</name>
</gene>
<comment type="caution">
    <text evidence="2">The sequence shown here is derived from an EMBL/GenBank/DDBJ whole genome shotgun (WGS) entry which is preliminary data.</text>
</comment>
<evidence type="ECO:0000313" key="3">
    <source>
        <dbReference type="Proteomes" id="UP001200145"/>
    </source>
</evidence>
<proteinExistence type="predicted"/>
<reference evidence="2 3" key="1">
    <citation type="submission" date="2022-01" db="EMBL/GenBank/DDBJ databases">
        <title>Flavihumibacter sp. nov., isolated from sediment of a river.</title>
        <authorList>
            <person name="Liu H."/>
        </authorList>
    </citation>
    <scope>NUCLEOTIDE SEQUENCE [LARGE SCALE GENOMIC DNA]</scope>
    <source>
        <strain evidence="2 3">RY-1</strain>
    </source>
</reference>
<organism evidence="2 3">
    <name type="scientific">Flavihumibacter fluminis</name>
    <dbReference type="NCBI Taxonomy" id="2909236"/>
    <lineage>
        <taxon>Bacteria</taxon>
        <taxon>Pseudomonadati</taxon>
        <taxon>Bacteroidota</taxon>
        <taxon>Chitinophagia</taxon>
        <taxon>Chitinophagales</taxon>
        <taxon>Chitinophagaceae</taxon>
        <taxon>Flavihumibacter</taxon>
    </lineage>
</organism>
<protein>
    <submittedName>
        <fullName evidence="2">Uncharacterized protein</fullName>
    </submittedName>
</protein>
<keyword evidence="1" id="KW-0812">Transmembrane</keyword>
<keyword evidence="3" id="KW-1185">Reference proteome</keyword>
<feature type="transmembrane region" description="Helical" evidence="1">
    <location>
        <begin position="95"/>
        <end position="114"/>
    </location>
</feature>
<name>A0ABS9BMS8_9BACT</name>
<accession>A0ABS9BMS8</accession>
<evidence type="ECO:0000313" key="2">
    <source>
        <dbReference type="EMBL" id="MCF1717036.1"/>
    </source>
</evidence>
<evidence type="ECO:0000256" key="1">
    <source>
        <dbReference type="SAM" id="Phobius"/>
    </source>
</evidence>
<keyword evidence="1" id="KW-0472">Membrane</keyword>
<dbReference type="EMBL" id="JAKEVY010000009">
    <property type="protein sequence ID" value="MCF1717036.1"/>
    <property type="molecule type" value="Genomic_DNA"/>
</dbReference>
<keyword evidence="1" id="KW-1133">Transmembrane helix</keyword>
<feature type="transmembrane region" description="Helical" evidence="1">
    <location>
        <begin position="126"/>
        <end position="143"/>
    </location>
</feature>
<feature type="transmembrane region" description="Helical" evidence="1">
    <location>
        <begin position="51"/>
        <end position="75"/>
    </location>
</feature>